<feature type="compositionally biased region" description="Low complexity" evidence="1">
    <location>
        <begin position="84"/>
        <end position="94"/>
    </location>
</feature>
<dbReference type="Proteomes" id="UP000466445">
    <property type="component" value="Chromosome"/>
</dbReference>
<dbReference type="AlphaFoldDB" id="A0A7I7SUE7"/>
<keyword evidence="4" id="KW-1185">Reference proteome</keyword>
<evidence type="ECO:0000256" key="2">
    <source>
        <dbReference type="SAM" id="SignalP"/>
    </source>
</evidence>
<reference evidence="3 4" key="1">
    <citation type="journal article" date="2019" name="Emerg. Microbes Infect.">
        <title>Comprehensive subspecies identification of 175 nontuberculous mycobacteria species based on 7547 genomic profiles.</title>
        <authorList>
            <person name="Matsumoto Y."/>
            <person name="Kinjo T."/>
            <person name="Motooka D."/>
            <person name="Nabeya D."/>
            <person name="Jung N."/>
            <person name="Uechi K."/>
            <person name="Horii T."/>
            <person name="Iida T."/>
            <person name="Fujita J."/>
            <person name="Nakamura S."/>
        </authorList>
    </citation>
    <scope>NUCLEOTIDE SEQUENCE [LARGE SCALE GENOMIC DNA]</scope>
    <source>
        <strain evidence="3 4">JCM 30395</strain>
    </source>
</reference>
<dbReference type="RefSeq" id="WP_163697819.1">
    <property type="nucleotide sequence ID" value="NZ_AP022595.1"/>
</dbReference>
<keyword evidence="2" id="KW-0732">Signal</keyword>
<evidence type="ECO:0000313" key="4">
    <source>
        <dbReference type="Proteomes" id="UP000466445"/>
    </source>
</evidence>
<dbReference type="KEGG" id="msar:MSAR_28210"/>
<evidence type="ECO:0008006" key="5">
    <source>
        <dbReference type="Google" id="ProtNLM"/>
    </source>
</evidence>
<feature type="chain" id="PRO_5029598620" description="ParB-like nuclease" evidence="2">
    <location>
        <begin position="45"/>
        <end position="711"/>
    </location>
</feature>
<sequence length="711" mass="73635">MSETPASGSQSRRRTLPVVRWLQAGAVAAGVGVALVAAPGTAAADDTGADSSTSSASGSTAKPAASHATGRATTYRRGGSLHNTATPSPSTGSSAATRVLRNQASMGAPTAASSTISAPAKVATATTARSTGPTEASVISPSAAVAPTASAVHFDPFGQITAFFGLPGAPPTSAPSLGAISILTRLTVEDLVSGTGPAQVTNPTAVVTGLFNEVLRTNPTSDELQTYLGILNLTGVNGVVAGLYSSTLFRQTEVNNYYLQLLNRTATAQELAWNTSALMWGMPEPLFVASIVGSQSFYNASAAGGGALGPKPTSISYVDNLYRTLLGTPANPAAAAAYIQQLNAGLPLALAAWQFVTTETYRQAKVEQIYSVLDQTATQAQLDAAVQNWFWNGGLTGIATSLLATAANVSQIEANPDGFLPDMTAAAQFQQILLAAYTSNEDGFVKTLNQLLGNTDTSTCPSGPTCNTALYTLLTTGGQIRGLTNGAVTITYGTASVANLIPTQNEIDLAKSLKFTLQDPAAIKKDFDGGVITPFGDAPVITADDGAYIVDGHHRWSSIYLINPYVEVKSVDIGYVPNPQTALKETQVGVAAQLGYLKVATGGGINVYDVSQSEFNTSVNGWITTGTEKDAVLAVFRENLGILDTATEAEQLAAIDSYLWSNVLRMRALNPSIPNATNREVMPQAEPLTPILSLMGSGSLSYSFPAIPYLG</sequence>
<evidence type="ECO:0000256" key="1">
    <source>
        <dbReference type="SAM" id="MobiDB-lite"/>
    </source>
</evidence>
<organism evidence="3 4">
    <name type="scientific">Mycolicibacterium sarraceniae</name>
    <dbReference type="NCBI Taxonomy" id="1534348"/>
    <lineage>
        <taxon>Bacteria</taxon>
        <taxon>Bacillati</taxon>
        <taxon>Actinomycetota</taxon>
        <taxon>Actinomycetes</taxon>
        <taxon>Mycobacteriales</taxon>
        <taxon>Mycobacteriaceae</taxon>
        <taxon>Mycolicibacterium</taxon>
    </lineage>
</organism>
<feature type="signal peptide" evidence="2">
    <location>
        <begin position="1"/>
        <end position="44"/>
    </location>
</feature>
<gene>
    <name evidence="3" type="ORF">MSAR_28210</name>
</gene>
<evidence type="ECO:0000313" key="3">
    <source>
        <dbReference type="EMBL" id="BBY59685.1"/>
    </source>
</evidence>
<name>A0A7I7SUE7_9MYCO</name>
<dbReference type="EMBL" id="AP022595">
    <property type="protein sequence ID" value="BBY59685.1"/>
    <property type="molecule type" value="Genomic_DNA"/>
</dbReference>
<proteinExistence type="predicted"/>
<protein>
    <recommendedName>
        <fullName evidence="5">ParB-like nuclease</fullName>
    </recommendedName>
</protein>
<accession>A0A7I7SUE7</accession>
<feature type="compositionally biased region" description="Low complexity" evidence="1">
    <location>
        <begin position="42"/>
        <end position="66"/>
    </location>
</feature>
<feature type="region of interest" description="Disordered" evidence="1">
    <location>
        <begin position="42"/>
        <end position="94"/>
    </location>
</feature>